<evidence type="ECO:0000256" key="1">
    <source>
        <dbReference type="ARBA" id="ARBA00010879"/>
    </source>
</evidence>
<dbReference type="Proteomes" id="UP001274896">
    <property type="component" value="Unassembled WGS sequence"/>
</dbReference>
<dbReference type="Gene3D" id="3.30.70.270">
    <property type="match status" value="1"/>
</dbReference>
<dbReference type="PANTHER" id="PTHR47027">
    <property type="entry name" value="REVERSE TRANSCRIPTASE DOMAIN-CONTAINING PROTEIN"/>
    <property type="match status" value="1"/>
</dbReference>
<dbReference type="PANTHER" id="PTHR47027:SF28">
    <property type="entry name" value="ENDONUCLEASE-REVERSE TRANSCRIPTASE"/>
    <property type="match status" value="1"/>
</dbReference>
<dbReference type="InterPro" id="IPR043502">
    <property type="entry name" value="DNA/RNA_pol_sf"/>
</dbReference>
<protein>
    <recommendedName>
        <fullName evidence="2">ribonuclease H</fullName>
        <ecNumber evidence="2">3.1.26.4</ecNumber>
    </recommendedName>
</protein>
<keyword evidence="3" id="KW-1133">Transmembrane helix</keyword>
<reference evidence="5" key="1">
    <citation type="submission" date="2023-06" db="EMBL/GenBank/DDBJ databases">
        <title>Male Hemibagrus guttatus genome.</title>
        <authorList>
            <person name="Bian C."/>
        </authorList>
    </citation>
    <scope>NUCLEOTIDE SEQUENCE</scope>
    <source>
        <strain evidence="5">Male_cb2023</strain>
        <tissue evidence="5">Muscle</tissue>
    </source>
</reference>
<dbReference type="SUPFAM" id="SSF56672">
    <property type="entry name" value="DNA/RNA polymerases"/>
    <property type="match status" value="1"/>
</dbReference>
<dbReference type="InterPro" id="IPR043128">
    <property type="entry name" value="Rev_trsase/Diguanyl_cyclase"/>
</dbReference>
<evidence type="ECO:0000256" key="3">
    <source>
        <dbReference type="SAM" id="Phobius"/>
    </source>
</evidence>
<proteinExistence type="inferred from homology"/>
<accession>A0AAE0QY90</accession>
<gene>
    <name evidence="5" type="ORF">QTP70_025288</name>
</gene>
<evidence type="ECO:0000256" key="2">
    <source>
        <dbReference type="ARBA" id="ARBA00012180"/>
    </source>
</evidence>
<comment type="similarity">
    <text evidence="1">Belongs to the beta type-B retroviral polymerase family. HERV class-II K(HML-2) pol subfamily.</text>
</comment>
<dbReference type="EMBL" id="JAUCMX010000009">
    <property type="protein sequence ID" value="KAK3536020.1"/>
    <property type="molecule type" value="Genomic_DNA"/>
</dbReference>
<organism evidence="5 6">
    <name type="scientific">Hemibagrus guttatus</name>
    <dbReference type="NCBI Taxonomy" id="175788"/>
    <lineage>
        <taxon>Eukaryota</taxon>
        <taxon>Metazoa</taxon>
        <taxon>Chordata</taxon>
        <taxon>Craniata</taxon>
        <taxon>Vertebrata</taxon>
        <taxon>Euteleostomi</taxon>
        <taxon>Actinopterygii</taxon>
        <taxon>Neopterygii</taxon>
        <taxon>Teleostei</taxon>
        <taxon>Ostariophysi</taxon>
        <taxon>Siluriformes</taxon>
        <taxon>Bagridae</taxon>
        <taxon>Hemibagrus</taxon>
    </lineage>
</organism>
<evidence type="ECO:0000313" key="6">
    <source>
        <dbReference type="Proteomes" id="UP001274896"/>
    </source>
</evidence>
<comment type="caution">
    <text evidence="5">The sequence shown here is derived from an EMBL/GenBank/DDBJ whole genome shotgun (WGS) entry which is preliminary data.</text>
</comment>
<feature type="domain" description="Reverse transcriptase" evidence="4">
    <location>
        <begin position="1"/>
        <end position="128"/>
    </location>
</feature>
<dbReference type="EC" id="3.1.26.4" evidence="2"/>
<evidence type="ECO:0000313" key="5">
    <source>
        <dbReference type="EMBL" id="KAK3536020.1"/>
    </source>
</evidence>
<keyword evidence="3" id="KW-0812">Transmembrane</keyword>
<sequence>MYERSRTVVRCAVGQTEEFKVEVGLHQGSALSPFLFAIVMDQLSEEVRQESPWTMMFADDIVICSESREQVEENLERWRFALERKGMKVSRSKTEYMCVNEREGSGTVRLQGEEVKKVLEFKYLGSTVQSNGECGKEVKKRVQAGWNGWRKVWGVLCERKISARIKGKVYRTVVRAAMLYGLETVSLRKRQESELAVAELKMLRPVRVPVLTCVHRRNSQVSIRTGPRSNGRRWPGLMNHVFFYITWMAGCVCIAYLGNTWHQDTQWEEGEPVEAVSCFGQCSAGKPWVLPSMWMLL</sequence>
<feature type="transmembrane region" description="Helical" evidence="3">
    <location>
        <begin position="237"/>
        <end position="257"/>
    </location>
</feature>
<keyword evidence="3" id="KW-0472">Membrane</keyword>
<dbReference type="Pfam" id="PF00078">
    <property type="entry name" value="RVT_1"/>
    <property type="match status" value="1"/>
</dbReference>
<evidence type="ECO:0000259" key="4">
    <source>
        <dbReference type="PROSITE" id="PS50878"/>
    </source>
</evidence>
<dbReference type="AlphaFoldDB" id="A0AAE0QY90"/>
<keyword evidence="6" id="KW-1185">Reference proteome</keyword>
<name>A0AAE0QY90_9TELE</name>
<dbReference type="InterPro" id="IPR000477">
    <property type="entry name" value="RT_dom"/>
</dbReference>
<dbReference type="PROSITE" id="PS50878">
    <property type="entry name" value="RT_POL"/>
    <property type="match status" value="1"/>
</dbReference>
<dbReference type="GO" id="GO:0004523">
    <property type="term" value="F:RNA-DNA hybrid ribonuclease activity"/>
    <property type="evidence" value="ECO:0007669"/>
    <property type="project" value="UniProtKB-EC"/>
</dbReference>